<dbReference type="InterPro" id="IPR007498">
    <property type="entry name" value="PqiA-like"/>
</dbReference>
<keyword evidence="10" id="KW-1185">Reference proteome</keyword>
<dbReference type="InterPro" id="IPR051800">
    <property type="entry name" value="PqiA-PqiB_transport"/>
</dbReference>
<feature type="transmembrane region" description="Helical" evidence="8">
    <location>
        <begin position="88"/>
        <end position="121"/>
    </location>
</feature>
<dbReference type="PANTHER" id="PTHR30462">
    <property type="entry name" value="INTERMEMBRANE TRANSPORT PROTEIN PQIB-RELATED"/>
    <property type="match status" value="1"/>
</dbReference>
<reference evidence="9 10" key="1">
    <citation type="submission" date="2018-01" db="EMBL/GenBank/DDBJ databases">
        <title>Whole genome analyses suggest that Burkholderia sensu lato contains two further novel genera in the rhizoxinica-symbiotica group Mycetohabitans gen. nov., and Trinickia gen. nov.: implications for the evolution of diazotrophy and nodulation in the Burkholderiaceae.</title>
        <authorList>
            <person name="Estrada-de los Santos P."/>
            <person name="Palmer M."/>
            <person name="Chavez-Ramirez B."/>
            <person name="Beukes C."/>
            <person name="Steenkamp E.T."/>
            <person name="Hirsch A.M."/>
            <person name="Manyaka P."/>
            <person name="Maluk M."/>
            <person name="Lafos M."/>
            <person name="Crook M."/>
            <person name="Gross E."/>
            <person name="Simon M.F."/>
            <person name="Bueno dos Reis Junior F."/>
            <person name="Poole P.S."/>
            <person name="Venter S.N."/>
            <person name="James E.K."/>
        </authorList>
    </citation>
    <scope>NUCLEOTIDE SEQUENCE [LARGE SCALE GENOMIC DNA]</scope>
    <source>
        <strain evidence="9 10">JPY 581</strain>
    </source>
</reference>
<feature type="transmembrane region" description="Helical" evidence="8">
    <location>
        <begin position="370"/>
        <end position="387"/>
    </location>
</feature>
<evidence type="ECO:0000256" key="1">
    <source>
        <dbReference type="ARBA" id="ARBA00004533"/>
    </source>
</evidence>
<evidence type="ECO:0000256" key="7">
    <source>
        <dbReference type="SAM" id="MobiDB-lite"/>
    </source>
</evidence>
<comment type="subcellular location">
    <subcellularLocation>
        <location evidence="1">Cell inner membrane</location>
    </subcellularLocation>
</comment>
<feature type="compositionally biased region" description="Pro residues" evidence="7">
    <location>
        <begin position="411"/>
        <end position="421"/>
    </location>
</feature>
<keyword evidence="3" id="KW-0997">Cell inner membrane</keyword>
<keyword evidence="6 8" id="KW-0472">Membrane</keyword>
<organism evidence="9 10">
    <name type="scientific">Trinickia symbiotica</name>
    <dbReference type="NCBI Taxonomy" id="863227"/>
    <lineage>
        <taxon>Bacteria</taxon>
        <taxon>Pseudomonadati</taxon>
        <taxon>Pseudomonadota</taxon>
        <taxon>Betaproteobacteria</taxon>
        <taxon>Burkholderiales</taxon>
        <taxon>Burkholderiaceae</taxon>
        <taxon>Trinickia</taxon>
    </lineage>
</organism>
<evidence type="ECO:0000256" key="8">
    <source>
        <dbReference type="SAM" id="Phobius"/>
    </source>
</evidence>
<name>A0A2N7X0T8_9BURK</name>
<keyword evidence="4 8" id="KW-0812">Transmembrane</keyword>
<dbReference type="STRING" id="863227.GCA_000373005_03823"/>
<dbReference type="OrthoDB" id="9800207at2"/>
<feature type="transmembrane region" description="Helical" evidence="8">
    <location>
        <begin position="166"/>
        <end position="185"/>
    </location>
</feature>
<evidence type="ECO:0000256" key="5">
    <source>
        <dbReference type="ARBA" id="ARBA00022989"/>
    </source>
</evidence>
<evidence type="ECO:0000313" key="9">
    <source>
        <dbReference type="EMBL" id="PMS35358.1"/>
    </source>
</evidence>
<keyword evidence="5 8" id="KW-1133">Transmembrane helix</keyword>
<comment type="caution">
    <text evidence="9">The sequence shown here is derived from an EMBL/GenBank/DDBJ whole genome shotgun (WGS) entry which is preliminary data.</text>
</comment>
<gene>
    <name evidence="9" type="ORF">C0Z20_17810</name>
</gene>
<dbReference type="EMBL" id="PNYC01000011">
    <property type="protein sequence ID" value="PMS35358.1"/>
    <property type="molecule type" value="Genomic_DNA"/>
</dbReference>
<feature type="region of interest" description="Disordered" evidence="7">
    <location>
        <begin position="399"/>
        <end position="421"/>
    </location>
</feature>
<dbReference type="RefSeq" id="WP_018442419.1">
    <property type="nucleotide sequence ID" value="NZ_KB890187.1"/>
</dbReference>
<dbReference type="Proteomes" id="UP000235777">
    <property type="component" value="Unassembled WGS sequence"/>
</dbReference>
<dbReference type="PANTHER" id="PTHR30462:SF3">
    <property type="entry name" value="INTERMEMBRANE TRANSPORT PROTEIN PQIA"/>
    <property type="match status" value="1"/>
</dbReference>
<proteinExistence type="predicted"/>
<evidence type="ECO:0000256" key="2">
    <source>
        <dbReference type="ARBA" id="ARBA00022475"/>
    </source>
</evidence>
<feature type="transmembrane region" description="Helical" evidence="8">
    <location>
        <begin position="42"/>
        <end position="68"/>
    </location>
</feature>
<keyword evidence="2" id="KW-1003">Cell membrane</keyword>
<feature type="transmembrane region" description="Helical" evidence="8">
    <location>
        <begin position="338"/>
        <end position="358"/>
    </location>
</feature>
<accession>A0A2N7X0T8</accession>
<evidence type="ECO:0000256" key="6">
    <source>
        <dbReference type="ARBA" id="ARBA00023136"/>
    </source>
</evidence>
<dbReference type="Pfam" id="PF04403">
    <property type="entry name" value="PqiA"/>
    <property type="match status" value="2"/>
</dbReference>
<dbReference type="AlphaFoldDB" id="A0A2N7X0T8"/>
<feature type="transmembrane region" description="Helical" evidence="8">
    <location>
        <begin position="293"/>
        <end position="318"/>
    </location>
</feature>
<evidence type="ECO:0000256" key="4">
    <source>
        <dbReference type="ARBA" id="ARBA00022692"/>
    </source>
</evidence>
<dbReference type="GO" id="GO:0005886">
    <property type="term" value="C:plasma membrane"/>
    <property type="evidence" value="ECO:0007669"/>
    <property type="project" value="UniProtKB-SubCell"/>
</dbReference>
<evidence type="ECO:0000256" key="3">
    <source>
        <dbReference type="ARBA" id="ARBA00022519"/>
    </source>
</evidence>
<sequence length="421" mass="46054">MTIGCPECGALEDIPPLTRRMMARCRVCHFPLERRSGRSIGAALACSLTTFVLLFPANLAPLMSVHLLNGERTSVLGSGIVQMWGSGYPILAALLGTFGIVLPFFRFGGLTLALGAVLLGWRFKGLGPLYRWTLSLDLWAMPDVFLVGCFIGYSRVTQNLTGTVGPGGYCFVVAALMSMLTRATLDSRTVWRALEPEHWPHKGEPALSCTACDLISPMELEGYPCPRCGLTLRTRKKDAVIRAAALSLAALPLTVPANLYPMTISTEMGQDISARIIDGVGDLFKVGLWPLGVLIFCTSIVIPVAKIVGMAWFITSVLRRSRRHLRVKAHLYRWIDELGRWSNVDVFTIAAFVPLISFGNMASARPAPGATAFALVVFFTMLASRAFDPRLMWDVHTRKRRANEPRRSPPASLPTPPGTLP</sequence>
<evidence type="ECO:0000313" key="10">
    <source>
        <dbReference type="Proteomes" id="UP000235777"/>
    </source>
</evidence>
<feature type="transmembrane region" description="Helical" evidence="8">
    <location>
        <begin position="239"/>
        <end position="260"/>
    </location>
</feature>
<protein>
    <submittedName>
        <fullName evidence="9">Paraquat-inducible protein A</fullName>
    </submittedName>
</protein>